<dbReference type="InterPro" id="IPR010982">
    <property type="entry name" value="Lambda_DNA-bd_dom_sf"/>
</dbReference>
<keyword evidence="3" id="KW-0804">Transcription</keyword>
<dbReference type="CDD" id="cd06267">
    <property type="entry name" value="PBP1_LacI_sugar_binding-like"/>
    <property type="match status" value="1"/>
</dbReference>
<dbReference type="SUPFAM" id="SSF53822">
    <property type="entry name" value="Periplasmic binding protein-like I"/>
    <property type="match status" value="1"/>
</dbReference>
<dbReference type="SMART" id="SM00354">
    <property type="entry name" value="HTH_LACI"/>
    <property type="match status" value="1"/>
</dbReference>
<protein>
    <submittedName>
        <fullName evidence="5">Transcriptional regulator</fullName>
    </submittedName>
</protein>
<keyword evidence="1" id="KW-0805">Transcription regulation</keyword>
<dbReference type="RefSeq" id="WP_045030857.1">
    <property type="nucleotide sequence ID" value="NZ_JRHC01000003.1"/>
</dbReference>
<proteinExistence type="predicted"/>
<keyword evidence="6" id="KW-1185">Reference proteome</keyword>
<feature type="domain" description="HTH lacI-type" evidence="4">
    <location>
        <begin position="6"/>
        <end position="60"/>
    </location>
</feature>
<dbReference type="GO" id="GO:0003700">
    <property type="term" value="F:DNA-binding transcription factor activity"/>
    <property type="evidence" value="ECO:0007669"/>
    <property type="project" value="TreeGrafter"/>
</dbReference>
<dbReference type="PANTHER" id="PTHR30146">
    <property type="entry name" value="LACI-RELATED TRANSCRIPTIONAL REPRESSOR"/>
    <property type="match status" value="1"/>
</dbReference>
<comment type="caution">
    <text evidence="5">The sequence shown here is derived from an EMBL/GenBank/DDBJ whole genome shotgun (WGS) entry which is preliminary data.</text>
</comment>
<name>A0A0D8J9R3_9BACT</name>
<dbReference type="EMBL" id="JRHC01000003">
    <property type="protein sequence ID" value="KJF43484.1"/>
    <property type="molecule type" value="Genomic_DNA"/>
</dbReference>
<dbReference type="Pfam" id="PF00356">
    <property type="entry name" value="LacI"/>
    <property type="match status" value="1"/>
</dbReference>
<accession>A0A0D8J9R3</accession>
<keyword evidence="2" id="KW-0238">DNA-binding</keyword>
<dbReference type="SUPFAM" id="SSF47413">
    <property type="entry name" value="lambda repressor-like DNA-binding domains"/>
    <property type="match status" value="1"/>
</dbReference>
<dbReference type="Gene3D" id="3.40.50.2300">
    <property type="match status" value="2"/>
</dbReference>
<dbReference type="PANTHER" id="PTHR30146:SF109">
    <property type="entry name" value="HTH-TYPE TRANSCRIPTIONAL REGULATOR GALS"/>
    <property type="match status" value="1"/>
</dbReference>
<dbReference type="PROSITE" id="PS50932">
    <property type="entry name" value="HTH_LACI_2"/>
    <property type="match status" value="1"/>
</dbReference>
<evidence type="ECO:0000256" key="3">
    <source>
        <dbReference type="ARBA" id="ARBA00023163"/>
    </source>
</evidence>
<sequence>MGSRHISLKDLARELNISISTVSRALKDHPDISREMKEKVKKLAIERNYTPNPLAMGLLKQETRMIGIVVPDLVTHFYASIISGIESVAKENGYFAVIASSNENIIKEKESIENLLKARVEGLIVCMSRETNTTDHFEKLVSRDIPLVMFDRVCLGDKIPAVIADNADASQKIVEHFYAKGYRRIAYVSGPENLSISKERMKGYWAGIKACGITPDENLVENCDLTFESAKTAMNRLLQLPNPPDAVYGINDTVAFGLMKAIKEAGLKIPDDIGVVGFTDEFHSVVVTPALTSVTHPTFEMGQQIAQLFFKSLTPGFQAETLIVKTQLVERESSNKSQS</sequence>
<dbReference type="Gene3D" id="1.10.260.40">
    <property type="entry name" value="lambda repressor-like DNA-binding domains"/>
    <property type="match status" value="1"/>
</dbReference>
<dbReference type="Pfam" id="PF00532">
    <property type="entry name" value="Peripla_BP_1"/>
    <property type="match status" value="1"/>
</dbReference>
<evidence type="ECO:0000256" key="2">
    <source>
        <dbReference type="ARBA" id="ARBA00023125"/>
    </source>
</evidence>
<dbReference type="Proteomes" id="UP000032544">
    <property type="component" value="Unassembled WGS sequence"/>
</dbReference>
<dbReference type="CDD" id="cd01392">
    <property type="entry name" value="HTH_LacI"/>
    <property type="match status" value="1"/>
</dbReference>
<dbReference type="OrthoDB" id="9803256at2"/>
<evidence type="ECO:0000313" key="6">
    <source>
        <dbReference type="Proteomes" id="UP000032544"/>
    </source>
</evidence>
<evidence type="ECO:0000256" key="1">
    <source>
        <dbReference type="ARBA" id="ARBA00023015"/>
    </source>
</evidence>
<dbReference type="InterPro" id="IPR028082">
    <property type="entry name" value="Peripla_BP_I"/>
</dbReference>
<dbReference type="AlphaFoldDB" id="A0A0D8J9R3"/>
<gene>
    <name evidence="5" type="ORF">LH29_14805</name>
</gene>
<evidence type="ECO:0000313" key="5">
    <source>
        <dbReference type="EMBL" id="KJF43484.1"/>
    </source>
</evidence>
<organism evidence="5 6">
    <name type="scientific">Draconibacterium sediminis</name>
    <dbReference type="NCBI Taxonomy" id="1544798"/>
    <lineage>
        <taxon>Bacteria</taxon>
        <taxon>Pseudomonadati</taxon>
        <taxon>Bacteroidota</taxon>
        <taxon>Bacteroidia</taxon>
        <taxon>Marinilabiliales</taxon>
        <taxon>Prolixibacteraceae</taxon>
        <taxon>Draconibacterium</taxon>
    </lineage>
</organism>
<reference evidence="5 6" key="1">
    <citation type="submission" date="2014-09" db="EMBL/GenBank/DDBJ databases">
        <title>Draft Genome Sequence of Draconibacterium sp. JN14CK-3.</title>
        <authorList>
            <person name="Dong C."/>
            <person name="Lai Q."/>
            <person name="Shao Z."/>
        </authorList>
    </citation>
    <scope>NUCLEOTIDE SEQUENCE [LARGE SCALE GENOMIC DNA]</scope>
    <source>
        <strain evidence="5 6">JN14CK-3</strain>
    </source>
</reference>
<dbReference type="InterPro" id="IPR001761">
    <property type="entry name" value="Peripla_BP/Lac1_sug-bd_dom"/>
</dbReference>
<dbReference type="STRING" id="1544798.LH29_14805"/>
<evidence type="ECO:0000259" key="4">
    <source>
        <dbReference type="PROSITE" id="PS50932"/>
    </source>
</evidence>
<dbReference type="GO" id="GO:0000976">
    <property type="term" value="F:transcription cis-regulatory region binding"/>
    <property type="evidence" value="ECO:0007669"/>
    <property type="project" value="TreeGrafter"/>
</dbReference>
<dbReference type="InterPro" id="IPR000843">
    <property type="entry name" value="HTH_LacI"/>
</dbReference>